<dbReference type="EMBL" id="JAVXUO010001311">
    <property type="protein sequence ID" value="KAK2983622.1"/>
    <property type="molecule type" value="Genomic_DNA"/>
</dbReference>
<dbReference type="AlphaFoldDB" id="A0AA88RAC0"/>
<dbReference type="GO" id="GO:0003723">
    <property type="term" value="F:RNA binding"/>
    <property type="evidence" value="ECO:0007669"/>
    <property type="project" value="UniProtKB-KW"/>
</dbReference>
<dbReference type="PANTHER" id="PTHR12826:SF13">
    <property type="entry name" value="RNA-BINDING PROTEIN PNO1"/>
    <property type="match status" value="1"/>
</dbReference>
<sequence length="208" mass="22993">MGLPRRVLRRLQSLHSLFRQASRIPFEVSGCYAVCNNHFVSLTGSASFSIRQPICFVGPVSCGYLPSAVTLAATSVLSPVTPSPSAKMQVSTPALSPAEVPAAIVATPAVLKFCIYCSYLTTLWASTPQLFFYVSWLWCSVDCVMECVRMYVPTVPVPRRVQVPAHRHAPLVKAWMEISTPIDKQMKVDVRMNTEARVVELMARADRC</sequence>
<gene>
    <name evidence="2" type="ORF">RJ640_023156</name>
</gene>
<evidence type="ECO:0000313" key="2">
    <source>
        <dbReference type="EMBL" id="KAK2983622.1"/>
    </source>
</evidence>
<dbReference type="GO" id="GO:0005634">
    <property type="term" value="C:nucleus"/>
    <property type="evidence" value="ECO:0007669"/>
    <property type="project" value="TreeGrafter"/>
</dbReference>
<organism evidence="2 3">
    <name type="scientific">Escallonia rubra</name>
    <dbReference type="NCBI Taxonomy" id="112253"/>
    <lineage>
        <taxon>Eukaryota</taxon>
        <taxon>Viridiplantae</taxon>
        <taxon>Streptophyta</taxon>
        <taxon>Embryophyta</taxon>
        <taxon>Tracheophyta</taxon>
        <taxon>Spermatophyta</taxon>
        <taxon>Magnoliopsida</taxon>
        <taxon>eudicotyledons</taxon>
        <taxon>Gunneridae</taxon>
        <taxon>Pentapetalae</taxon>
        <taxon>asterids</taxon>
        <taxon>campanulids</taxon>
        <taxon>Escalloniales</taxon>
        <taxon>Escalloniaceae</taxon>
        <taxon>Escallonia</taxon>
    </lineage>
</organism>
<comment type="caution">
    <text evidence="2">The sequence shown here is derived from an EMBL/GenBank/DDBJ whole genome shotgun (WGS) entry which is preliminary data.</text>
</comment>
<proteinExistence type="predicted"/>
<keyword evidence="1" id="KW-0694">RNA-binding</keyword>
<evidence type="ECO:0000256" key="1">
    <source>
        <dbReference type="ARBA" id="ARBA00022884"/>
    </source>
</evidence>
<evidence type="ECO:0000313" key="3">
    <source>
        <dbReference type="Proteomes" id="UP001187471"/>
    </source>
</evidence>
<protein>
    <submittedName>
        <fullName evidence="2">Uncharacterized protein</fullName>
    </submittedName>
</protein>
<dbReference type="Proteomes" id="UP001187471">
    <property type="component" value="Unassembled WGS sequence"/>
</dbReference>
<accession>A0AA88RAC0</accession>
<dbReference type="PANTHER" id="PTHR12826">
    <property type="entry name" value="RIBONUCLEASE Y"/>
    <property type="match status" value="1"/>
</dbReference>
<keyword evidence="3" id="KW-1185">Reference proteome</keyword>
<name>A0AA88RAC0_9ASTE</name>
<reference evidence="2" key="1">
    <citation type="submission" date="2022-12" db="EMBL/GenBank/DDBJ databases">
        <title>Draft genome assemblies for two species of Escallonia (Escalloniales).</title>
        <authorList>
            <person name="Chanderbali A."/>
            <person name="Dervinis C."/>
            <person name="Anghel I."/>
            <person name="Soltis D."/>
            <person name="Soltis P."/>
            <person name="Zapata F."/>
        </authorList>
    </citation>
    <scope>NUCLEOTIDE SEQUENCE</scope>
    <source>
        <strain evidence="2">UCBG92.1500</strain>
        <tissue evidence="2">Leaf</tissue>
    </source>
</reference>